<comment type="similarity">
    <text evidence="1 5 6">Belongs to the universal ribosomal protein uS2 family.</text>
</comment>
<evidence type="ECO:0000256" key="2">
    <source>
        <dbReference type="ARBA" id="ARBA00022980"/>
    </source>
</evidence>
<organism evidence="8 9">
    <name type="scientific">Solimonas fluminis</name>
    <dbReference type="NCBI Taxonomy" id="2086571"/>
    <lineage>
        <taxon>Bacteria</taxon>
        <taxon>Pseudomonadati</taxon>
        <taxon>Pseudomonadota</taxon>
        <taxon>Gammaproteobacteria</taxon>
        <taxon>Nevskiales</taxon>
        <taxon>Nevskiaceae</taxon>
        <taxon>Solimonas</taxon>
    </lineage>
</organism>
<evidence type="ECO:0000256" key="5">
    <source>
        <dbReference type="HAMAP-Rule" id="MF_00291"/>
    </source>
</evidence>
<proteinExistence type="inferred from homology"/>
<dbReference type="Proteomes" id="UP000238220">
    <property type="component" value="Unassembled WGS sequence"/>
</dbReference>
<dbReference type="PANTHER" id="PTHR12534:SF0">
    <property type="entry name" value="SMALL RIBOSOMAL SUBUNIT PROTEIN US2M"/>
    <property type="match status" value="1"/>
</dbReference>
<dbReference type="Pfam" id="PF00318">
    <property type="entry name" value="Ribosomal_S2"/>
    <property type="match status" value="1"/>
</dbReference>
<reference evidence="8 9" key="1">
    <citation type="submission" date="2018-02" db="EMBL/GenBank/DDBJ databases">
        <title>Genome sequencing of Solimonas sp. HR-BB.</title>
        <authorList>
            <person name="Lee Y."/>
            <person name="Jeon C.O."/>
        </authorList>
    </citation>
    <scope>NUCLEOTIDE SEQUENCE [LARGE SCALE GENOMIC DNA]</scope>
    <source>
        <strain evidence="8 9">HR-BB</strain>
    </source>
</reference>
<dbReference type="Gene3D" id="3.40.50.10490">
    <property type="entry name" value="Glucose-6-phosphate isomerase like protein, domain 1"/>
    <property type="match status" value="1"/>
</dbReference>
<dbReference type="GO" id="GO:0006412">
    <property type="term" value="P:translation"/>
    <property type="evidence" value="ECO:0007669"/>
    <property type="project" value="UniProtKB-UniRule"/>
</dbReference>
<dbReference type="InterPro" id="IPR001865">
    <property type="entry name" value="Ribosomal_uS2"/>
</dbReference>
<evidence type="ECO:0000313" key="9">
    <source>
        <dbReference type="Proteomes" id="UP000238220"/>
    </source>
</evidence>
<evidence type="ECO:0000256" key="6">
    <source>
        <dbReference type="RuleBase" id="RU003631"/>
    </source>
</evidence>
<dbReference type="PRINTS" id="PR00395">
    <property type="entry name" value="RIBOSOMALS2"/>
</dbReference>
<dbReference type="NCBIfam" id="TIGR01011">
    <property type="entry name" value="rpsB_bact"/>
    <property type="match status" value="1"/>
</dbReference>
<dbReference type="SUPFAM" id="SSF52313">
    <property type="entry name" value="Ribosomal protein S2"/>
    <property type="match status" value="1"/>
</dbReference>
<evidence type="ECO:0000256" key="3">
    <source>
        <dbReference type="ARBA" id="ARBA00023274"/>
    </source>
</evidence>
<evidence type="ECO:0000256" key="7">
    <source>
        <dbReference type="SAM" id="MobiDB-lite"/>
    </source>
</evidence>
<evidence type="ECO:0000256" key="4">
    <source>
        <dbReference type="ARBA" id="ARBA00035256"/>
    </source>
</evidence>
<dbReference type="RefSeq" id="WP_104232034.1">
    <property type="nucleotide sequence ID" value="NZ_PSNW01000014.1"/>
</dbReference>
<keyword evidence="3 5" id="KW-0687">Ribonucleoprotein</keyword>
<feature type="compositionally biased region" description="Basic and acidic residues" evidence="7">
    <location>
        <begin position="256"/>
        <end position="267"/>
    </location>
</feature>
<dbReference type="PANTHER" id="PTHR12534">
    <property type="entry name" value="30S RIBOSOMAL PROTEIN S2 PROKARYOTIC AND ORGANELLAR"/>
    <property type="match status" value="1"/>
</dbReference>
<sequence>MANITMRQLLEAGVHFGHRTRYWNPKMDEFIFGERSRIHIINLEQTLPLLKDACNFAGKLAANGGRILFVGTKRAAREAIEEEAKRCGMPFVSQRWLGGTLTNFKTVKASIKRLVEMEKSVEDGTINRLTKKEQLTFQRELEKLRKSLGGIKEMPTLPDGLFIIDTGYEKNAVAEAKKLGIPVIAVVDTNNDPSGIECVIPGNDDATRAIRVYTQCVAEAIIEARGANPIPFREAPPEVTEDRSAPKKPRPPRKPGAGDRDRGDRGRGGRGRGAPQAGE</sequence>
<dbReference type="AlphaFoldDB" id="A0A2S5TBB5"/>
<keyword evidence="9" id="KW-1185">Reference proteome</keyword>
<gene>
    <name evidence="5 8" type="primary">rpsB</name>
    <name evidence="8" type="ORF">C3942_19435</name>
</gene>
<dbReference type="Gene3D" id="1.10.287.610">
    <property type="entry name" value="Helix hairpin bin"/>
    <property type="match status" value="1"/>
</dbReference>
<dbReference type="InterPro" id="IPR005706">
    <property type="entry name" value="Ribosomal_uS2_bac/mit/plastid"/>
</dbReference>
<dbReference type="InterPro" id="IPR023591">
    <property type="entry name" value="Ribosomal_uS2_flav_dom_sf"/>
</dbReference>
<evidence type="ECO:0000313" key="8">
    <source>
        <dbReference type="EMBL" id="PPE72279.1"/>
    </source>
</evidence>
<keyword evidence="2 5" id="KW-0689">Ribosomal protein</keyword>
<comment type="caution">
    <text evidence="8">The sequence shown here is derived from an EMBL/GenBank/DDBJ whole genome shotgun (WGS) entry which is preliminary data.</text>
</comment>
<dbReference type="PROSITE" id="PS00962">
    <property type="entry name" value="RIBOSOMAL_S2_1"/>
    <property type="match status" value="1"/>
</dbReference>
<name>A0A2S5TBB5_9GAMM</name>
<accession>A0A2S5TBB5</accession>
<feature type="region of interest" description="Disordered" evidence="7">
    <location>
        <begin position="229"/>
        <end position="279"/>
    </location>
</feature>
<dbReference type="InterPro" id="IPR018130">
    <property type="entry name" value="Ribosomal_uS2_CS"/>
</dbReference>
<evidence type="ECO:0000256" key="1">
    <source>
        <dbReference type="ARBA" id="ARBA00006242"/>
    </source>
</evidence>
<dbReference type="GO" id="GO:0022627">
    <property type="term" value="C:cytosolic small ribosomal subunit"/>
    <property type="evidence" value="ECO:0007669"/>
    <property type="project" value="TreeGrafter"/>
</dbReference>
<dbReference type="HAMAP" id="MF_00291_B">
    <property type="entry name" value="Ribosomal_uS2_B"/>
    <property type="match status" value="1"/>
</dbReference>
<dbReference type="PROSITE" id="PS00963">
    <property type="entry name" value="RIBOSOMAL_S2_2"/>
    <property type="match status" value="1"/>
</dbReference>
<dbReference type="CDD" id="cd01425">
    <property type="entry name" value="RPS2"/>
    <property type="match status" value="1"/>
</dbReference>
<dbReference type="OrthoDB" id="9808036at2"/>
<protein>
    <recommendedName>
        <fullName evidence="4 5">Small ribosomal subunit protein uS2</fullName>
    </recommendedName>
</protein>
<dbReference type="FunFam" id="1.10.287.610:FF:000001">
    <property type="entry name" value="30S ribosomal protein S2"/>
    <property type="match status" value="1"/>
</dbReference>
<dbReference type="EMBL" id="PSNW01000014">
    <property type="protein sequence ID" value="PPE72279.1"/>
    <property type="molecule type" value="Genomic_DNA"/>
</dbReference>
<dbReference type="GO" id="GO:0003735">
    <property type="term" value="F:structural constituent of ribosome"/>
    <property type="evidence" value="ECO:0007669"/>
    <property type="project" value="InterPro"/>
</dbReference>